<dbReference type="InterPro" id="IPR002656">
    <property type="entry name" value="Acyl_transf_3_dom"/>
</dbReference>
<dbReference type="RefSeq" id="WP_171557411.1">
    <property type="nucleotide sequence ID" value="NZ_JABFCS010000001.1"/>
</dbReference>
<comment type="caution">
    <text evidence="3">The sequence shown here is derived from an EMBL/GenBank/DDBJ whole genome shotgun (WGS) entry which is preliminary data.</text>
</comment>
<evidence type="ECO:0000259" key="2">
    <source>
        <dbReference type="Pfam" id="PF01757"/>
    </source>
</evidence>
<feature type="transmembrane region" description="Helical" evidence="1">
    <location>
        <begin position="240"/>
        <end position="257"/>
    </location>
</feature>
<organism evidence="3 4">
    <name type="scientific">Ramlibacter montanisoli</name>
    <dbReference type="NCBI Taxonomy" id="2732512"/>
    <lineage>
        <taxon>Bacteria</taxon>
        <taxon>Pseudomonadati</taxon>
        <taxon>Pseudomonadota</taxon>
        <taxon>Betaproteobacteria</taxon>
        <taxon>Burkholderiales</taxon>
        <taxon>Comamonadaceae</taxon>
        <taxon>Ramlibacter</taxon>
    </lineage>
</organism>
<reference evidence="3 4" key="1">
    <citation type="submission" date="2020-05" db="EMBL/GenBank/DDBJ databases">
        <authorList>
            <person name="Khan S.A."/>
            <person name="Jeon C.O."/>
            <person name="Chun B.H."/>
        </authorList>
    </citation>
    <scope>NUCLEOTIDE SEQUENCE [LARGE SCALE GENOMIC DNA]</scope>
    <source>
        <strain evidence="3 4">B156</strain>
    </source>
</reference>
<feature type="transmembrane region" description="Helical" evidence="1">
    <location>
        <begin position="294"/>
        <end position="319"/>
    </location>
</feature>
<keyword evidence="4" id="KW-1185">Reference proteome</keyword>
<feature type="transmembrane region" description="Helical" evidence="1">
    <location>
        <begin position="51"/>
        <end position="78"/>
    </location>
</feature>
<name>A0A849KF77_9BURK</name>
<dbReference type="GO" id="GO:0016020">
    <property type="term" value="C:membrane"/>
    <property type="evidence" value="ECO:0007669"/>
    <property type="project" value="TreeGrafter"/>
</dbReference>
<feature type="transmembrane region" description="Helical" evidence="1">
    <location>
        <begin position="358"/>
        <end position="379"/>
    </location>
</feature>
<reference evidence="3 4" key="2">
    <citation type="submission" date="2020-06" db="EMBL/GenBank/DDBJ databases">
        <title>Ramlibacter rhizophilus sp. nov., isolated from rhizosphere soil of national flower Mugunghwa from South Korea.</title>
        <authorList>
            <person name="Zheng-Fei Y."/>
            <person name="Huan T."/>
        </authorList>
    </citation>
    <scope>NUCLEOTIDE SEQUENCE [LARGE SCALE GENOMIC DNA]</scope>
    <source>
        <strain evidence="3 4">B156</strain>
    </source>
</reference>
<feature type="transmembrane region" description="Helical" evidence="1">
    <location>
        <begin position="188"/>
        <end position="207"/>
    </location>
</feature>
<dbReference type="AlphaFoldDB" id="A0A849KF77"/>
<keyword evidence="3" id="KW-0012">Acyltransferase</keyword>
<keyword evidence="1" id="KW-0812">Transmembrane</keyword>
<evidence type="ECO:0000256" key="1">
    <source>
        <dbReference type="SAM" id="Phobius"/>
    </source>
</evidence>
<gene>
    <name evidence="3" type="ORF">HK415_06260</name>
</gene>
<feature type="transmembrane region" description="Helical" evidence="1">
    <location>
        <begin position="99"/>
        <end position="121"/>
    </location>
</feature>
<feature type="domain" description="Acyltransferase 3" evidence="2">
    <location>
        <begin position="38"/>
        <end position="343"/>
    </location>
</feature>
<dbReference type="Proteomes" id="UP000552954">
    <property type="component" value="Unassembled WGS sequence"/>
</dbReference>
<dbReference type="GO" id="GO:0009103">
    <property type="term" value="P:lipopolysaccharide biosynthetic process"/>
    <property type="evidence" value="ECO:0007669"/>
    <property type="project" value="TreeGrafter"/>
</dbReference>
<feature type="transmembrane region" description="Helical" evidence="1">
    <location>
        <begin position="162"/>
        <end position="181"/>
    </location>
</feature>
<dbReference type="PANTHER" id="PTHR23028:SF53">
    <property type="entry name" value="ACYL_TRANSF_3 DOMAIN-CONTAINING PROTEIN"/>
    <property type="match status" value="1"/>
</dbReference>
<sequence>MLGWKFWLNICSYDPARGEQTLDPNPQLGHSAVGHRPDIDGLRALAVLPIVLFHLGVPGFGGGYVGVDIFFVISGFLITQRLLSDSHLLRFYERRARRILPALMVVLAATTAAASVLLMPLDLAAYGRSMIATLVFASNFHFWSEVGYFDEPAALKPLLHTWSLGVEEQFYILFPLFLMFAIKARRSLVVVGMAATLSFIADAWFVTRSPALAFYWCPFRAWELMLGACLAMARLPAARSWEAAAGFLLIGIAVFGYSEATPFPGFAALLPCAGAALLLHAGGMQAASPLRWGAAVFIGRISFSLYLWHWPVIVFYRYLWGEPDAASIFLLAGLTVALSTLTYIFVEEPVRTRRRVSSIARFSVVAGALGVLVGAVTLGDCPVVSRRKSLPLKQRRWTWTLTCSIATTGLPRKPQPGNFASSER</sequence>
<protein>
    <submittedName>
        <fullName evidence="3">Acyltransferase</fullName>
    </submittedName>
</protein>
<keyword evidence="1" id="KW-1133">Transmembrane helix</keyword>
<feature type="transmembrane region" description="Helical" evidence="1">
    <location>
        <begin position="263"/>
        <end position="282"/>
    </location>
</feature>
<feature type="transmembrane region" description="Helical" evidence="1">
    <location>
        <begin position="325"/>
        <end position="346"/>
    </location>
</feature>
<keyword evidence="1" id="KW-0472">Membrane</keyword>
<proteinExistence type="predicted"/>
<dbReference type="Pfam" id="PF01757">
    <property type="entry name" value="Acyl_transf_3"/>
    <property type="match status" value="1"/>
</dbReference>
<evidence type="ECO:0000313" key="3">
    <source>
        <dbReference type="EMBL" id="NNU42853.1"/>
    </source>
</evidence>
<dbReference type="EMBL" id="JABFCS010000001">
    <property type="protein sequence ID" value="NNU42853.1"/>
    <property type="molecule type" value="Genomic_DNA"/>
</dbReference>
<dbReference type="GO" id="GO:0016747">
    <property type="term" value="F:acyltransferase activity, transferring groups other than amino-acyl groups"/>
    <property type="evidence" value="ECO:0007669"/>
    <property type="project" value="InterPro"/>
</dbReference>
<evidence type="ECO:0000313" key="4">
    <source>
        <dbReference type="Proteomes" id="UP000552954"/>
    </source>
</evidence>
<dbReference type="InterPro" id="IPR050879">
    <property type="entry name" value="Acyltransferase_3"/>
</dbReference>
<keyword evidence="3" id="KW-0808">Transferase</keyword>
<accession>A0A849KF77</accession>
<feature type="transmembrane region" description="Helical" evidence="1">
    <location>
        <begin position="213"/>
        <end position="233"/>
    </location>
</feature>
<dbReference type="PANTHER" id="PTHR23028">
    <property type="entry name" value="ACETYLTRANSFERASE"/>
    <property type="match status" value="1"/>
</dbReference>